<dbReference type="EMBL" id="JBHUPD010000003">
    <property type="protein sequence ID" value="MFD2874115.1"/>
    <property type="molecule type" value="Genomic_DNA"/>
</dbReference>
<dbReference type="RefSeq" id="WP_377188150.1">
    <property type="nucleotide sequence ID" value="NZ_JBHUPD010000003.1"/>
</dbReference>
<dbReference type="InterPro" id="IPR045534">
    <property type="entry name" value="DUF6428"/>
</dbReference>
<accession>A0ABW5YGT9</accession>
<evidence type="ECO:0000313" key="2">
    <source>
        <dbReference type="Proteomes" id="UP001597557"/>
    </source>
</evidence>
<reference evidence="2" key="1">
    <citation type="journal article" date="2019" name="Int. J. Syst. Evol. Microbiol.">
        <title>The Global Catalogue of Microorganisms (GCM) 10K type strain sequencing project: providing services to taxonomists for standard genome sequencing and annotation.</title>
        <authorList>
            <consortium name="The Broad Institute Genomics Platform"/>
            <consortium name="The Broad Institute Genome Sequencing Center for Infectious Disease"/>
            <person name="Wu L."/>
            <person name="Ma J."/>
        </authorList>
    </citation>
    <scope>NUCLEOTIDE SEQUENCE [LARGE SCALE GENOMIC DNA]</scope>
    <source>
        <strain evidence="2">KCTC 22437</strain>
    </source>
</reference>
<proteinExistence type="predicted"/>
<organism evidence="1 2">
    <name type="scientific">Mucilaginibacter ximonensis</name>
    <dbReference type="NCBI Taxonomy" id="538021"/>
    <lineage>
        <taxon>Bacteria</taxon>
        <taxon>Pseudomonadati</taxon>
        <taxon>Bacteroidota</taxon>
        <taxon>Sphingobacteriia</taxon>
        <taxon>Sphingobacteriales</taxon>
        <taxon>Sphingobacteriaceae</taxon>
        <taxon>Mucilaginibacter</taxon>
    </lineage>
</organism>
<protein>
    <submittedName>
        <fullName evidence="1">DUF6428 family protein</fullName>
    </submittedName>
</protein>
<gene>
    <name evidence="1" type="ORF">ACFS5N_16655</name>
</gene>
<comment type="caution">
    <text evidence="1">The sequence shown here is derived from an EMBL/GenBank/DDBJ whole genome shotgun (WGS) entry which is preliminary data.</text>
</comment>
<dbReference type="Proteomes" id="UP001597557">
    <property type="component" value="Unassembled WGS sequence"/>
</dbReference>
<keyword evidence="2" id="KW-1185">Reference proteome</keyword>
<sequence>MDNLELMNWQSFREKLLANTEFILQFEYAAGKWVDAAYHITEIKQAQITSVDCGGKVNDWTEVIVQLWEPQGKQTDQAMEVEKALSIINVVEKSLALNPEGVVKIEFGNSQFDTRQMYPAEFLVSGGNLIVILNPDKTQCKAIGRGDTCGDGKSVAKPKVQLATLGKQDTCCAPSSGCC</sequence>
<name>A0ABW5YGT9_9SPHI</name>
<dbReference type="Pfam" id="PF20001">
    <property type="entry name" value="DUF6428"/>
    <property type="match status" value="1"/>
</dbReference>
<evidence type="ECO:0000313" key="1">
    <source>
        <dbReference type="EMBL" id="MFD2874115.1"/>
    </source>
</evidence>